<keyword evidence="2" id="KW-1185">Reference proteome</keyword>
<protein>
    <submittedName>
        <fullName evidence="1">Uncharacterized protein</fullName>
    </submittedName>
</protein>
<reference evidence="2" key="1">
    <citation type="journal article" date="2024" name="Proc. Natl. Acad. Sci. U.S.A.">
        <title>Extraordinary preservation of gene collinearity over three hundred million years revealed in homosporous lycophytes.</title>
        <authorList>
            <person name="Li C."/>
            <person name="Wickell D."/>
            <person name="Kuo L.Y."/>
            <person name="Chen X."/>
            <person name="Nie B."/>
            <person name="Liao X."/>
            <person name="Peng D."/>
            <person name="Ji J."/>
            <person name="Jenkins J."/>
            <person name="Williams M."/>
            <person name="Shu S."/>
            <person name="Plott C."/>
            <person name="Barry K."/>
            <person name="Rajasekar S."/>
            <person name="Grimwood J."/>
            <person name="Han X."/>
            <person name="Sun S."/>
            <person name="Hou Z."/>
            <person name="He W."/>
            <person name="Dai G."/>
            <person name="Sun C."/>
            <person name="Schmutz J."/>
            <person name="Leebens-Mack J.H."/>
            <person name="Li F.W."/>
            <person name="Wang L."/>
        </authorList>
    </citation>
    <scope>NUCLEOTIDE SEQUENCE [LARGE SCALE GENOMIC DNA]</scope>
    <source>
        <strain evidence="2">cv. PW_Plant_1</strain>
    </source>
</reference>
<evidence type="ECO:0000313" key="2">
    <source>
        <dbReference type="Proteomes" id="UP001162992"/>
    </source>
</evidence>
<name>A0ACC2CNQ2_DIPCM</name>
<accession>A0ACC2CNQ2</accession>
<gene>
    <name evidence="1" type="ORF">O6H91_09G041500</name>
</gene>
<evidence type="ECO:0000313" key="1">
    <source>
        <dbReference type="EMBL" id="KAJ7543519.1"/>
    </source>
</evidence>
<comment type="caution">
    <text evidence="1">The sequence shown here is derived from an EMBL/GenBank/DDBJ whole genome shotgun (WGS) entry which is preliminary data.</text>
</comment>
<sequence length="306" mass="33489">MDETLGYCVLSGIRQVADLHEYKVWLLDQFGVLHDGKKPYPGAVEALEMLAKSGVELVLLSNSSRRSEVTTEKLASLGFDPSIFSGILTSGELTHRYLESRQDPWFSALGQRCIHITWSARGSISLEGLGLEIVEDLEQADFILAHGTEALGKRDGYNVEPVSLEKLELLLQIASMRHIPMIIANPDLVTVETRVLRTMPGTLGMKYEQMGGEVRWMGKPDPIIYRAVEEITSVDAALTVAVGDSLHHDIRGASSSGIDSVFVAGGIHAQELLIDEIGAPPNKQALLSLIHNEGICPSYVIPTFSW</sequence>
<dbReference type="EMBL" id="CM055100">
    <property type="protein sequence ID" value="KAJ7543519.1"/>
    <property type="molecule type" value="Genomic_DNA"/>
</dbReference>
<organism evidence="1 2">
    <name type="scientific">Diphasiastrum complanatum</name>
    <name type="common">Issler's clubmoss</name>
    <name type="synonym">Lycopodium complanatum</name>
    <dbReference type="NCBI Taxonomy" id="34168"/>
    <lineage>
        <taxon>Eukaryota</taxon>
        <taxon>Viridiplantae</taxon>
        <taxon>Streptophyta</taxon>
        <taxon>Embryophyta</taxon>
        <taxon>Tracheophyta</taxon>
        <taxon>Lycopodiopsida</taxon>
        <taxon>Lycopodiales</taxon>
        <taxon>Lycopodiaceae</taxon>
        <taxon>Lycopodioideae</taxon>
        <taxon>Diphasiastrum</taxon>
    </lineage>
</organism>
<dbReference type="Proteomes" id="UP001162992">
    <property type="component" value="Chromosome 9"/>
</dbReference>
<proteinExistence type="predicted"/>